<name>A0A2Z6E2X5_9GAMM</name>
<dbReference type="InterPro" id="IPR037151">
    <property type="entry name" value="AlkB-like_sf"/>
</dbReference>
<evidence type="ECO:0000256" key="8">
    <source>
        <dbReference type="ARBA" id="ARBA00023204"/>
    </source>
</evidence>
<evidence type="ECO:0000256" key="2">
    <source>
        <dbReference type="ARBA" id="ARBA00022723"/>
    </source>
</evidence>
<dbReference type="GO" id="GO:0140097">
    <property type="term" value="F:catalytic activity, acting on DNA"/>
    <property type="evidence" value="ECO:0007669"/>
    <property type="project" value="UniProtKB-ARBA"/>
</dbReference>
<dbReference type="Pfam" id="PF13532">
    <property type="entry name" value="2OG-FeII_Oxy_2"/>
    <property type="match status" value="1"/>
</dbReference>
<dbReference type="InterPro" id="IPR032854">
    <property type="entry name" value="ALKBH3"/>
</dbReference>
<dbReference type="GO" id="GO:0016705">
    <property type="term" value="F:oxidoreductase activity, acting on paired donors, with incorporation or reduction of molecular oxygen"/>
    <property type="evidence" value="ECO:0007669"/>
    <property type="project" value="UniProtKB-ARBA"/>
</dbReference>
<evidence type="ECO:0000256" key="4">
    <source>
        <dbReference type="ARBA" id="ARBA00022842"/>
    </source>
</evidence>
<accession>A0A2Z6E2X5</accession>
<feature type="domain" description="Fe2OG dioxygenase" evidence="9">
    <location>
        <begin position="110"/>
        <end position="214"/>
    </location>
</feature>
<gene>
    <name evidence="10" type="ORF">ALSL_0216</name>
</gene>
<reference evidence="11" key="2">
    <citation type="submission" date="2018-06" db="EMBL/GenBank/DDBJ databases">
        <title>Genome sequence of Rhodanobacteraceae bacterium strain Dysh456.</title>
        <authorList>
            <person name="Fukui M."/>
        </authorList>
    </citation>
    <scope>NUCLEOTIDE SEQUENCE [LARGE SCALE GENOMIC DNA]</scope>
    <source>
        <strain evidence="11">Dysh456</strain>
    </source>
</reference>
<keyword evidence="7" id="KW-0408">Iron</keyword>
<dbReference type="AlphaFoldDB" id="A0A2Z6E2X5"/>
<dbReference type="InterPro" id="IPR027450">
    <property type="entry name" value="AlkB-like"/>
</dbReference>
<keyword evidence="6" id="KW-0560">Oxidoreductase</keyword>
<evidence type="ECO:0000256" key="3">
    <source>
        <dbReference type="ARBA" id="ARBA00022763"/>
    </source>
</evidence>
<dbReference type="KEGG" id="rbd:ALSL_0216"/>
<keyword evidence="3" id="KW-0227">DNA damage</keyword>
<evidence type="ECO:0000256" key="6">
    <source>
        <dbReference type="ARBA" id="ARBA00023002"/>
    </source>
</evidence>
<dbReference type="PROSITE" id="PS51471">
    <property type="entry name" value="FE2OG_OXY"/>
    <property type="match status" value="1"/>
</dbReference>
<organism evidence="10 11">
    <name type="scientific">Aerosticca soli</name>
    <dbReference type="NCBI Taxonomy" id="2010829"/>
    <lineage>
        <taxon>Bacteria</taxon>
        <taxon>Pseudomonadati</taxon>
        <taxon>Pseudomonadota</taxon>
        <taxon>Gammaproteobacteria</taxon>
        <taxon>Lysobacterales</taxon>
        <taxon>Rhodanobacteraceae</taxon>
        <taxon>Aerosticca</taxon>
    </lineage>
</organism>
<dbReference type="GO" id="GO:0016787">
    <property type="term" value="F:hydrolase activity"/>
    <property type="evidence" value="ECO:0007669"/>
    <property type="project" value="UniProtKB-ARBA"/>
</dbReference>
<evidence type="ECO:0000256" key="5">
    <source>
        <dbReference type="ARBA" id="ARBA00022964"/>
    </source>
</evidence>
<dbReference type="SUPFAM" id="SSF51197">
    <property type="entry name" value="Clavaminate synthase-like"/>
    <property type="match status" value="1"/>
</dbReference>
<dbReference type="EMBL" id="AP018560">
    <property type="protein sequence ID" value="BBD78888.1"/>
    <property type="molecule type" value="Genomic_DNA"/>
</dbReference>
<keyword evidence="8" id="KW-0234">DNA repair</keyword>
<dbReference type="GO" id="GO:0032451">
    <property type="term" value="F:demethylase activity"/>
    <property type="evidence" value="ECO:0007669"/>
    <property type="project" value="UniProtKB-ARBA"/>
</dbReference>
<dbReference type="Gene3D" id="2.60.120.590">
    <property type="entry name" value="Alpha-ketoglutarate-dependent dioxygenase AlkB-like"/>
    <property type="match status" value="1"/>
</dbReference>
<dbReference type="Proteomes" id="UP000270530">
    <property type="component" value="Chromosome"/>
</dbReference>
<evidence type="ECO:0000256" key="1">
    <source>
        <dbReference type="ARBA" id="ARBA00001954"/>
    </source>
</evidence>
<reference evidence="11" key="1">
    <citation type="submission" date="2018-04" db="EMBL/GenBank/DDBJ databases">
        <authorList>
            <person name="Watanabe M."/>
            <person name="Kojima H."/>
        </authorList>
    </citation>
    <scope>NUCLEOTIDE SEQUENCE [LARGE SCALE GENOMIC DNA]</scope>
    <source>
        <strain evidence="11">Dysh456</strain>
    </source>
</reference>
<evidence type="ECO:0000256" key="7">
    <source>
        <dbReference type="ARBA" id="ARBA00023004"/>
    </source>
</evidence>
<keyword evidence="11" id="KW-1185">Reference proteome</keyword>
<keyword evidence="4" id="KW-0460">Magnesium</keyword>
<dbReference type="OrthoDB" id="190276at2"/>
<dbReference type="RefSeq" id="WP_126535827.1">
    <property type="nucleotide sequence ID" value="NZ_AP018560.1"/>
</dbReference>
<comment type="cofactor">
    <cofactor evidence="1">
        <name>Fe(2+)</name>
        <dbReference type="ChEBI" id="CHEBI:29033"/>
    </cofactor>
</comment>
<evidence type="ECO:0000259" key="9">
    <source>
        <dbReference type="PROSITE" id="PS51471"/>
    </source>
</evidence>
<dbReference type="GO" id="GO:0046872">
    <property type="term" value="F:metal ion binding"/>
    <property type="evidence" value="ECO:0007669"/>
    <property type="project" value="UniProtKB-KW"/>
</dbReference>
<dbReference type="PANTHER" id="PTHR31212:SF4">
    <property type="entry name" value="ALPHA-KETOGLUTARATE-DEPENDENT DIOXYGENASE ALKB HOMOLOG 3"/>
    <property type="match status" value="1"/>
</dbReference>
<dbReference type="InterPro" id="IPR005123">
    <property type="entry name" value="Oxoglu/Fe-dep_dioxygenase_dom"/>
</dbReference>
<proteinExistence type="predicted"/>
<keyword evidence="2" id="KW-0479">Metal-binding</keyword>
<evidence type="ECO:0000313" key="11">
    <source>
        <dbReference type="Proteomes" id="UP000270530"/>
    </source>
</evidence>
<sequence length="219" mass="24089">MRAGTPSSAGLPEHPCWQRLALADARLCLAPAWLPAARADALFAELHATLPWTVHSLRLFGREVAAPRLSAWIGDADAHYAYSGTRFAPQPWTPALASLRDALQRICGARFNSVLANLYRDGRDAMGWHSDDEPELGPRPLIASVSLGAPRRFLLRRRRPRGEPAQPADTLALVLPHGSLLLMAGDTQRHYRHALPRTRAAVGARINLTFRLILPSALR</sequence>
<evidence type="ECO:0000313" key="10">
    <source>
        <dbReference type="EMBL" id="BBD78888.1"/>
    </source>
</evidence>
<dbReference type="PANTHER" id="PTHR31212">
    <property type="entry name" value="ALPHA-KETOGLUTARATE-DEPENDENT DIOXYGENASE ALKB HOMOLOG 3"/>
    <property type="match status" value="1"/>
</dbReference>
<keyword evidence="5" id="KW-0223">Dioxygenase</keyword>
<dbReference type="FunFam" id="2.60.120.590:FF:000004">
    <property type="entry name" value="DNA oxidative demethylase ALKBH2"/>
    <property type="match status" value="1"/>
</dbReference>
<dbReference type="GO" id="GO:0006307">
    <property type="term" value="P:DNA alkylation repair"/>
    <property type="evidence" value="ECO:0007669"/>
    <property type="project" value="InterPro"/>
</dbReference>
<dbReference type="GO" id="GO:0051213">
    <property type="term" value="F:dioxygenase activity"/>
    <property type="evidence" value="ECO:0007669"/>
    <property type="project" value="UniProtKB-KW"/>
</dbReference>
<protein>
    <submittedName>
        <fullName evidence="10">Alkylated DNA repair protein AlkB</fullName>
    </submittedName>
</protein>